<evidence type="ECO:0000313" key="15">
    <source>
        <dbReference type="Proteomes" id="UP000201182"/>
    </source>
</evidence>
<keyword evidence="15" id="KW-1185">Reference proteome</keyword>
<evidence type="ECO:0000256" key="12">
    <source>
        <dbReference type="ARBA" id="ARBA00023125"/>
    </source>
</evidence>
<evidence type="ECO:0000256" key="8">
    <source>
        <dbReference type="ARBA" id="ARBA00022741"/>
    </source>
</evidence>
<dbReference type="GO" id="GO:0016787">
    <property type="term" value="F:hydrolase activity"/>
    <property type="evidence" value="ECO:0007669"/>
    <property type="project" value="UniProtKB-KW"/>
</dbReference>
<evidence type="ECO:0000259" key="13">
    <source>
        <dbReference type="PROSITE" id="PS52020"/>
    </source>
</evidence>
<comment type="subcellular location">
    <subcellularLocation>
        <location evidence="1">Host nucleus</location>
    </subcellularLocation>
</comment>
<dbReference type="SUPFAM" id="SSF55464">
    <property type="entry name" value="Origin of replication-binding domain, RBD-like"/>
    <property type="match status" value="1"/>
</dbReference>
<dbReference type="GeneID" id="22921882"/>
<protein>
    <submittedName>
        <fullName evidence="14">Replication-associated protein</fullName>
    </submittedName>
</protein>
<sequence>MSQFILDEASASDDDFADQHDLPTVTQATAKSVRWSAKKFLLTYSQCCEDPEDIFSRIDALRKVKRAVGCIELHQDGNPHIHIALEFETKLNTTNCRYFDYAYNADCKNFHPNVTVADSWPKCINYCRGKNKTLIELYHAAEGGKRKYDLFAVAAGFADNQRAWTQWCYEHDISPLWKSDVWRQLRTPVGVSSRDEPMELDAVRPTTIDTRFAFMVLPEHFKQSVVLLGPSNCGKTTWAVNHMVERFGKILIVNEIDDLRRLDATHKGIVFDEIRFTGDLSTGKGKWPLHSQIALVDNALGRSIHCRNINAWIPKGTPKLFTCTEKFPFTYNYQVYRRLNIINLYPEPEDELWVREL</sequence>
<dbReference type="Gene3D" id="3.40.1310.20">
    <property type="match status" value="1"/>
</dbReference>
<evidence type="ECO:0000256" key="3">
    <source>
        <dbReference type="ARBA" id="ARBA00022679"/>
    </source>
</evidence>
<keyword evidence="10" id="KW-0378">Hydrolase</keyword>
<evidence type="ECO:0000256" key="7">
    <source>
        <dbReference type="ARBA" id="ARBA00022723"/>
    </source>
</evidence>
<keyword evidence="8" id="KW-0547">Nucleotide-binding</keyword>
<dbReference type="GO" id="GO:0000166">
    <property type="term" value="F:nucleotide binding"/>
    <property type="evidence" value="ECO:0007669"/>
    <property type="project" value="UniProtKB-KW"/>
</dbReference>
<dbReference type="GO" id="GO:0005198">
    <property type="term" value="F:structural molecule activity"/>
    <property type="evidence" value="ECO:0007669"/>
    <property type="project" value="InterPro"/>
</dbReference>
<keyword evidence="5" id="KW-0235">DNA replication</keyword>
<evidence type="ECO:0000256" key="10">
    <source>
        <dbReference type="ARBA" id="ARBA00022801"/>
    </source>
</evidence>
<evidence type="ECO:0000256" key="6">
    <source>
        <dbReference type="ARBA" id="ARBA00022722"/>
    </source>
</evidence>
<dbReference type="InterPro" id="IPR049912">
    <property type="entry name" value="CRESS_DNA_REP"/>
</dbReference>
<keyword evidence="7" id="KW-0479">Metal-binding</keyword>
<evidence type="ECO:0000313" key="14">
    <source>
        <dbReference type="EMBL" id="AJC52534.1"/>
    </source>
</evidence>
<evidence type="ECO:0000256" key="4">
    <source>
        <dbReference type="ARBA" id="ARBA00022695"/>
    </source>
</evidence>
<keyword evidence="2" id="KW-1048">Host nucleus</keyword>
<evidence type="ECO:0000256" key="1">
    <source>
        <dbReference type="ARBA" id="ARBA00004147"/>
    </source>
</evidence>
<reference evidence="15" key="1">
    <citation type="journal article" date="2015" name="Arch. Virol.">
        <title>Identification of novel Bromus- and Trifolium-associated circular DNA viruses.</title>
        <authorList>
            <person name="Kraberger S."/>
            <person name="Farkas K."/>
            <person name="Bernardo P."/>
            <person name="Booker C."/>
            <person name="Arguello-Astorga G.R."/>
            <person name="Mesleard F."/>
            <person name="Martin D.P."/>
            <person name="Roumagnac P."/>
            <person name="Varsani A."/>
        </authorList>
    </citation>
    <scope>NUCLEOTIDE SEQUENCE [LARGE SCALE GENOMIC DNA]</scope>
</reference>
<dbReference type="Proteomes" id="UP000201182">
    <property type="component" value="Segment"/>
</dbReference>
<dbReference type="GO" id="GO:0042025">
    <property type="term" value="C:host cell nucleus"/>
    <property type="evidence" value="ECO:0007669"/>
    <property type="project" value="UniProtKB-SubCell"/>
</dbReference>
<keyword evidence="6" id="KW-0540">Nuclease</keyword>
<dbReference type="PROSITE" id="PS52020">
    <property type="entry name" value="CRESS_DNA_REP"/>
    <property type="match status" value="1"/>
</dbReference>
<dbReference type="GO" id="GO:0003677">
    <property type="term" value="F:DNA binding"/>
    <property type="evidence" value="ECO:0007669"/>
    <property type="project" value="UniProtKB-KW"/>
</dbReference>
<dbReference type="GO" id="GO:0046872">
    <property type="term" value="F:metal ion binding"/>
    <property type="evidence" value="ECO:0007669"/>
    <property type="project" value="UniProtKB-KW"/>
</dbReference>
<dbReference type="InterPro" id="IPR001301">
    <property type="entry name" value="Gemini_AL1_CLV"/>
</dbReference>
<feature type="domain" description="CRESS-DNA virus Rep endonuclease" evidence="13">
    <location>
        <begin position="34"/>
        <end position="146"/>
    </location>
</feature>
<dbReference type="OrthoDB" id="9195at10239"/>
<dbReference type="RefSeq" id="YP_009116789.1">
    <property type="nucleotide sequence ID" value="NC_026245.1"/>
</dbReference>
<keyword evidence="11" id="KW-0190">Covalent protein-DNA linkage</keyword>
<keyword evidence="9" id="KW-0255">Endonuclease</keyword>
<dbReference type="GO" id="GO:0006260">
    <property type="term" value="P:DNA replication"/>
    <property type="evidence" value="ECO:0007669"/>
    <property type="project" value="UniProtKB-KW"/>
</dbReference>
<keyword evidence="12" id="KW-0238">DNA-binding</keyword>
<keyword evidence="4" id="KW-0548">Nucleotidyltransferase</keyword>
<dbReference type="GO" id="GO:0004519">
    <property type="term" value="F:endonuclease activity"/>
    <property type="evidence" value="ECO:0007669"/>
    <property type="project" value="UniProtKB-KW"/>
</dbReference>
<dbReference type="Pfam" id="PF00799">
    <property type="entry name" value="Gemini_AL1"/>
    <property type="match status" value="1"/>
</dbReference>
<dbReference type="GO" id="GO:0016779">
    <property type="term" value="F:nucleotidyltransferase activity"/>
    <property type="evidence" value="ECO:0007669"/>
    <property type="project" value="UniProtKB-KW"/>
</dbReference>
<name>A0A0B4U841_9VIRU</name>
<dbReference type="KEGG" id="vg:22921882"/>
<proteinExistence type="predicted"/>
<keyword evidence="3" id="KW-0808">Transferase</keyword>
<evidence type="ECO:0000256" key="2">
    <source>
        <dbReference type="ARBA" id="ARBA00022562"/>
    </source>
</evidence>
<accession>A0A0B4U841</accession>
<dbReference type="EMBL" id="KP005454">
    <property type="protein sequence ID" value="AJC52534.1"/>
    <property type="molecule type" value="Genomic_DNA"/>
</dbReference>
<evidence type="ECO:0000256" key="11">
    <source>
        <dbReference type="ARBA" id="ARBA00023124"/>
    </source>
</evidence>
<dbReference type="PRINTS" id="PR00228">
    <property type="entry name" value="GEMCOATCLVL1"/>
</dbReference>
<evidence type="ECO:0000256" key="9">
    <source>
        <dbReference type="ARBA" id="ARBA00022759"/>
    </source>
</evidence>
<evidence type="ECO:0000256" key="5">
    <source>
        <dbReference type="ARBA" id="ARBA00022705"/>
    </source>
</evidence>
<organism evidence="14 15">
    <name type="scientific">Bromus-associated circular DNA virus 4</name>
    <dbReference type="NCBI Taxonomy" id="1590172"/>
    <lineage>
        <taxon>Viruses</taxon>
        <taxon>Monodnaviria</taxon>
        <taxon>Shotokuvirae</taxon>
        <taxon>Cressdnaviricota</taxon>
        <taxon>Repensiviricetes</taxon>
        <taxon>Geplafuvirales</taxon>
        <taxon>Geplanaviridae</taxon>
        <taxon>Alohovirus</taxon>
        <taxon>Alohovirus bromhordis</taxon>
    </lineage>
</organism>